<dbReference type="PANTHER" id="PTHR10954">
    <property type="entry name" value="RIBONUCLEASE H2 SUBUNIT A"/>
    <property type="match status" value="1"/>
</dbReference>
<dbReference type="Proteomes" id="UP000749559">
    <property type="component" value="Unassembled WGS sequence"/>
</dbReference>
<dbReference type="GO" id="GO:0006298">
    <property type="term" value="P:mismatch repair"/>
    <property type="evidence" value="ECO:0007669"/>
    <property type="project" value="TreeGrafter"/>
</dbReference>
<dbReference type="GO" id="GO:0046872">
    <property type="term" value="F:metal ion binding"/>
    <property type="evidence" value="ECO:0007669"/>
    <property type="project" value="UniProtKB-KW"/>
</dbReference>
<keyword evidence="7 9" id="KW-0378">Hydrolase</keyword>
<reference evidence="12" key="1">
    <citation type="submission" date="2022-03" db="EMBL/GenBank/DDBJ databases">
        <authorList>
            <person name="Martin C."/>
        </authorList>
    </citation>
    <scope>NUCLEOTIDE SEQUENCE</scope>
</reference>
<dbReference type="SUPFAM" id="SSF53098">
    <property type="entry name" value="Ribonuclease H-like"/>
    <property type="match status" value="1"/>
</dbReference>
<feature type="binding site" evidence="9">
    <location>
        <position position="35"/>
    </location>
    <ligand>
        <name>a divalent metal cation</name>
        <dbReference type="ChEBI" id="CHEBI:60240"/>
    </ligand>
</feature>
<dbReference type="GO" id="GO:0032299">
    <property type="term" value="C:ribonuclease H2 complex"/>
    <property type="evidence" value="ECO:0007669"/>
    <property type="project" value="TreeGrafter"/>
</dbReference>
<dbReference type="EC" id="3.1.26.4" evidence="10"/>
<dbReference type="GO" id="GO:0003723">
    <property type="term" value="F:RNA binding"/>
    <property type="evidence" value="ECO:0007669"/>
    <property type="project" value="UniProtKB-UniRule"/>
</dbReference>
<comment type="cofactor">
    <cofactor evidence="2">
        <name>Mg(2+)</name>
        <dbReference type="ChEBI" id="CHEBI:18420"/>
    </cofactor>
</comment>
<evidence type="ECO:0000256" key="5">
    <source>
        <dbReference type="ARBA" id="ARBA00022723"/>
    </source>
</evidence>
<dbReference type="EMBL" id="CAIIXF020000005">
    <property type="protein sequence ID" value="CAH1782496.1"/>
    <property type="molecule type" value="Genomic_DNA"/>
</dbReference>
<dbReference type="GO" id="GO:0043137">
    <property type="term" value="P:DNA replication, removal of RNA primer"/>
    <property type="evidence" value="ECO:0007669"/>
    <property type="project" value="TreeGrafter"/>
</dbReference>
<comment type="cofactor">
    <cofactor evidence="9">
        <name>Mn(2+)</name>
        <dbReference type="ChEBI" id="CHEBI:29035"/>
    </cofactor>
    <cofactor evidence="9">
        <name>Mg(2+)</name>
        <dbReference type="ChEBI" id="CHEBI:18420"/>
    </cofactor>
    <text evidence="9">Manganese or magnesium. Binds 1 divalent metal ion per monomer in the absence of substrate. May bind a second metal ion after substrate binding.</text>
</comment>
<dbReference type="AlphaFoldDB" id="A0A8S4NLC8"/>
<dbReference type="FunFam" id="3.30.420.10:FF:000016">
    <property type="entry name" value="Ribonuclease"/>
    <property type="match status" value="1"/>
</dbReference>
<gene>
    <name evidence="12" type="ORF">OFUS_LOCUS8940</name>
</gene>
<evidence type="ECO:0000256" key="2">
    <source>
        <dbReference type="ARBA" id="ARBA00001946"/>
    </source>
</evidence>
<dbReference type="OrthoDB" id="7462577at2759"/>
<feature type="domain" description="RNase H type-2" evidence="11">
    <location>
        <begin position="28"/>
        <end position="249"/>
    </location>
</feature>
<feature type="binding site" evidence="9">
    <location>
        <position position="142"/>
    </location>
    <ligand>
        <name>a divalent metal cation</name>
        <dbReference type="ChEBI" id="CHEBI:60240"/>
    </ligand>
</feature>
<evidence type="ECO:0000256" key="9">
    <source>
        <dbReference type="PROSITE-ProRule" id="PRU01319"/>
    </source>
</evidence>
<dbReference type="InterPro" id="IPR001352">
    <property type="entry name" value="RNase_HII/HIII"/>
</dbReference>
<evidence type="ECO:0000313" key="12">
    <source>
        <dbReference type="EMBL" id="CAH1782496.1"/>
    </source>
</evidence>
<proteinExistence type="inferred from homology"/>
<evidence type="ECO:0000256" key="1">
    <source>
        <dbReference type="ARBA" id="ARBA00000077"/>
    </source>
</evidence>
<name>A0A8S4NLC8_OWEFU</name>
<dbReference type="InterPro" id="IPR023160">
    <property type="entry name" value="RNase_HII_hlx-loop-hlx_cap_dom"/>
</dbReference>
<protein>
    <recommendedName>
        <fullName evidence="10">Ribonuclease</fullName>
        <ecNumber evidence="10">3.1.26.4</ecNumber>
    </recommendedName>
</protein>
<keyword evidence="5 9" id="KW-0479">Metal-binding</keyword>
<dbReference type="Gene3D" id="3.30.420.10">
    <property type="entry name" value="Ribonuclease H-like superfamily/Ribonuclease H"/>
    <property type="match status" value="1"/>
</dbReference>
<comment type="catalytic activity">
    <reaction evidence="1 9 10">
        <text>Endonucleolytic cleavage to 5'-phosphomonoester.</text>
        <dbReference type="EC" id="3.1.26.4"/>
    </reaction>
</comment>
<evidence type="ECO:0000256" key="7">
    <source>
        <dbReference type="ARBA" id="ARBA00022801"/>
    </source>
</evidence>
<feature type="binding site" evidence="9">
    <location>
        <position position="34"/>
    </location>
    <ligand>
        <name>a divalent metal cation</name>
        <dbReference type="ChEBI" id="CHEBI:60240"/>
    </ligand>
</feature>
<evidence type="ECO:0000256" key="4">
    <source>
        <dbReference type="ARBA" id="ARBA00022722"/>
    </source>
</evidence>
<dbReference type="InterPro" id="IPR036397">
    <property type="entry name" value="RNaseH_sf"/>
</dbReference>
<dbReference type="GO" id="GO:0004523">
    <property type="term" value="F:RNA-DNA hybrid ribonuclease activity"/>
    <property type="evidence" value="ECO:0007669"/>
    <property type="project" value="UniProtKB-UniRule"/>
</dbReference>
<dbReference type="InterPro" id="IPR012337">
    <property type="entry name" value="RNaseH-like_sf"/>
</dbReference>
<comment type="function">
    <text evidence="8">Catalytic subunit of RNase HII, an endonuclease that specifically degrades the RNA of RNA:DNA hybrids. Participates in DNA replication, possibly by mediating the removal of lagging-strand Okazaki fragment RNA primers during DNA replication. Mediates the excision of single ribonucleotides from DNA:RNA duplexes.</text>
</comment>
<comment type="function">
    <text evidence="10">Endonuclease that specifically degrades the RNA of RNA-DNA hybrids.</text>
</comment>
<dbReference type="Pfam" id="PF01351">
    <property type="entry name" value="RNase_HII"/>
    <property type="match status" value="1"/>
</dbReference>
<evidence type="ECO:0000256" key="10">
    <source>
        <dbReference type="RuleBase" id="RU003515"/>
    </source>
</evidence>
<dbReference type="NCBIfam" id="TIGR00729">
    <property type="entry name" value="ribonuclease HII"/>
    <property type="match status" value="1"/>
</dbReference>
<dbReference type="Gene3D" id="1.10.10.460">
    <property type="entry name" value="Ribonuclease hii. Domain 2"/>
    <property type="match status" value="1"/>
</dbReference>
<dbReference type="InterPro" id="IPR024567">
    <property type="entry name" value="RNase_HII/HIII_dom"/>
</dbReference>
<accession>A0A8S4NLC8</accession>
<dbReference type="CDD" id="cd07181">
    <property type="entry name" value="RNase_HII_eukaryota_like"/>
    <property type="match status" value="1"/>
</dbReference>
<dbReference type="InterPro" id="IPR004649">
    <property type="entry name" value="RNase_H2_suA"/>
</dbReference>
<dbReference type="FunFam" id="1.10.10.460:FF:000001">
    <property type="entry name" value="Ribonuclease"/>
    <property type="match status" value="1"/>
</dbReference>
<evidence type="ECO:0000259" key="11">
    <source>
        <dbReference type="PROSITE" id="PS51975"/>
    </source>
</evidence>
<evidence type="ECO:0000256" key="8">
    <source>
        <dbReference type="ARBA" id="ARBA00024981"/>
    </source>
</evidence>
<keyword evidence="6 9" id="KW-0255">Endonuclease</keyword>
<comment type="caution">
    <text evidence="12">The sequence shown here is derived from an EMBL/GenBank/DDBJ whole genome shotgun (WGS) entry which is preliminary data.</text>
</comment>
<dbReference type="PANTHER" id="PTHR10954:SF7">
    <property type="entry name" value="RIBONUCLEASE H2 SUBUNIT A"/>
    <property type="match status" value="1"/>
</dbReference>
<dbReference type="PROSITE" id="PS51975">
    <property type="entry name" value="RNASE_H_2"/>
    <property type="match status" value="1"/>
</dbReference>
<sequence>MDISGYKKNNSKSHVVASVVPEITKTEPCWLGIDEAGRGPVLGPMVYGIAYCPISMKDKLKDMGLADSKTLSEEKRESLMNSIDEAKDYMGWIVNILAPNAISNGMLRRCKYNLNAISHDTAIGLVQKAIEKGVNVKEVYVDTVGPPEKYQAKLEGIFPDLKITVAKKADALYSIVSGASICAKVCRDHCVKEWEFKEGIEVDNFGSGYPGDPNTKNFMKEQLDPVFGFPQLVRFGWSTAYNVIDEKCVSVCWEDDEDEEEKAKRPRSVLTMFSEKTEPQLKRHKYFKDNCLKNVDSF</sequence>
<keyword evidence="13" id="KW-1185">Reference proteome</keyword>
<evidence type="ECO:0000256" key="3">
    <source>
        <dbReference type="ARBA" id="ARBA00007058"/>
    </source>
</evidence>
<keyword evidence="4 9" id="KW-0540">Nuclease</keyword>
<comment type="similarity">
    <text evidence="3">Belongs to the RNase HII family. Eukaryotic subfamily.</text>
</comment>
<organism evidence="12 13">
    <name type="scientific">Owenia fusiformis</name>
    <name type="common">Polychaete worm</name>
    <dbReference type="NCBI Taxonomy" id="6347"/>
    <lineage>
        <taxon>Eukaryota</taxon>
        <taxon>Metazoa</taxon>
        <taxon>Spiralia</taxon>
        <taxon>Lophotrochozoa</taxon>
        <taxon>Annelida</taxon>
        <taxon>Polychaeta</taxon>
        <taxon>Sedentaria</taxon>
        <taxon>Canalipalpata</taxon>
        <taxon>Sabellida</taxon>
        <taxon>Oweniida</taxon>
        <taxon>Oweniidae</taxon>
        <taxon>Owenia</taxon>
    </lineage>
</organism>
<evidence type="ECO:0000313" key="13">
    <source>
        <dbReference type="Proteomes" id="UP000749559"/>
    </source>
</evidence>
<evidence type="ECO:0000256" key="6">
    <source>
        <dbReference type="ARBA" id="ARBA00022759"/>
    </source>
</evidence>